<gene>
    <name evidence="3" type="ORF">GCM10007874_06530</name>
</gene>
<dbReference type="Proteomes" id="UP001156882">
    <property type="component" value="Unassembled WGS sequence"/>
</dbReference>
<reference evidence="4" key="1">
    <citation type="journal article" date="2019" name="Int. J. Syst. Evol. Microbiol.">
        <title>The Global Catalogue of Microorganisms (GCM) 10K type strain sequencing project: providing services to taxonomists for standard genome sequencing and annotation.</title>
        <authorList>
            <consortium name="The Broad Institute Genomics Platform"/>
            <consortium name="The Broad Institute Genome Sequencing Center for Infectious Disease"/>
            <person name="Wu L."/>
            <person name="Ma J."/>
        </authorList>
    </citation>
    <scope>NUCLEOTIDE SEQUENCE [LARGE SCALE GENOMIC DNA]</scope>
    <source>
        <strain evidence="4">NBRC 101365</strain>
    </source>
</reference>
<dbReference type="Gene3D" id="3.40.190.100">
    <property type="entry name" value="Glycine betaine-binding periplasmic protein, domain 2"/>
    <property type="match status" value="1"/>
</dbReference>
<dbReference type="InterPro" id="IPR017783">
    <property type="entry name" value="ABC_choline_sub-bd"/>
</dbReference>
<evidence type="ECO:0000256" key="1">
    <source>
        <dbReference type="SAM" id="SignalP"/>
    </source>
</evidence>
<feature type="signal peptide" evidence="1">
    <location>
        <begin position="1"/>
        <end position="24"/>
    </location>
</feature>
<accession>A0ABQ6CBF6</accession>
<dbReference type="CDD" id="cd13640">
    <property type="entry name" value="PBP2_ChoX"/>
    <property type="match status" value="1"/>
</dbReference>
<dbReference type="EMBL" id="BSPC01000005">
    <property type="protein sequence ID" value="GLS17638.1"/>
    <property type="molecule type" value="Genomic_DNA"/>
</dbReference>
<dbReference type="InterPro" id="IPR007210">
    <property type="entry name" value="ABC_Gly_betaine_transp_sub-bd"/>
</dbReference>
<dbReference type="Pfam" id="PF04069">
    <property type="entry name" value="OpuAC"/>
    <property type="match status" value="1"/>
</dbReference>
<evidence type="ECO:0000313" key="4">
    <source>
        <dbReference type="Proteomes" id="UP001156882"/>
    </source>
</evidence>
<organism evidence="3 4">
    <name type="scientific">Labrys miyagiensis</name>
    <dbReference type="NCBI Taxonomy" id="346912"/>
    <lineage>
        <taxon>Bacteria</taxon>
        <taxon>Pseudomonadati</taxon>
        <taxon>Pseudomonadota</taxon>
        <taxon>Alphaproteobacteria</taxon>
        <taxon>Hyphomicrobiales</taxon>
        <taxon>Xanthobacteraceae</taxon>
        <taxon>Labrys</taxon>
    </lineage>
</organism>
<name>A0ABQ6CBF6_9HYPH</name>
<dbReference type="RefSeq" id="WP_284310447.1">
    <property type="nucleotide sequence ID" value="NZ_BSPC01000005.1"/>
</dbReference>
<evidence type="ECO:0000259" key="2">
    <source>
        <dbReference type="Pfam" id="PF04069"/>
    </source>
</evidence>
<feature type="domain" description="ABC-type glycine betaine transport system substrate-binding" evidence="2">
    <location>
        <begin position="31"/>
        <end position="285"/>
    </location>
</feature>
<keyword evidence="4" id="KW-1185">Reference proteome</keyword>
<dbReference type="NCBIfam" id="TIGR03414">
    <property type="entry name" value="ABC_choline_bnd"/>
    <property type="match status" value="1"/>
</dbReference>
<evidence type="ECO:0000313" key="3">
    <source>
        <dbReference type="EMBL" id="GLS17638.1"/>
    </source>
</evidence>
<comment type="caution">
    <text evidence="3">The sequence shown here is derived from an EMBL/GenBank/DDBJ whole genome shotgun (WGS) entry which is preliminary data.</text>
</comment>
<dbReference type="Gene3D" id="3.40.190.10">
    <property type="entry name" value="Periplasmic binding protein-like II"/>
    <property type="match status" value="1"/>
</dbReference>
<proteinExistence type="predicted"/>
<dbReference type="SUPFAM" id="SSF53850">
    <property type="entry name" value="Periplasmic binding protein-like II"/>
    <property type="match status" value="1"/>
</dbReference>
<sequence length="316" mass="33680">MTGFAKIFAAAALTMGVTTGAALAGDSDACKTVKFSDVGWTDITSTTAIASRIMTGLGYTPTTTVLSVPVTYASMKSKDIDVFLGNWEPSMENDRKAYIADKSVVEVAANLPEGAKYTLAVPQYTYDKGLKDFGDITKFKDSLQGKIYGIEPGNDGNRLVQSLIDGKKDNLGDFQLVESSEQGMLAQVQGAVARNEDIVFLGWAPHPMNVNFKIQYLTGGDDTFGPNFGAAKVYTNERASFATDCPNAGKFVANLKFTVDLENQVMQMITGDGMDGPAAAEKYLKANPGVLDAWLDGVTTFDGQPGLPAVKKSLGL</sequence>
<protein>
    <submittedName>
        <fullName evidence="3">Glycine/betaine ABC transporter substrate-binding protein</fullName>
    </submittedName>
</protein>
<feature type="chain" id="PRO_5046929328" evidence="1">
    <location>
        <begin position="25"/>
        <end position="316"/>
    </location>
</feature>
<keyword evidence="1" id="KW-0732">Signal</keyword>